<comment type="caution">
    <text evidence="1">The sequence shown here is derived from an EMBL/GenBank/DDBJ whole genome shotgun (WGS) entry which is preliminary data.</text>
</comment>
<name>A0ACC1T7I5_9APHY</name>
<organism evidence="1 2">
    <name type="scientific">Phlebia brevispora</name>
    <dbReference type="NCBI Taxonomy" id="194682"/>
    <lineage>
        <taxon>Eukaryota</taxon>
        <taxon>Fungi</taxon>
        <taxon>Dikarya</taxon>
        <taxon>Basidiomycota</taxon>
        <taxon>Agaricomycotina</taxon>
        <taxon>Agaricomycetes</taxon>
        <taxon>Polyporales</taxon>
        <taxon>Meruliaceae</taxon>
        <taxon>Phlebia</taxon>
    </lineage>
</organism>
<proteinExistence type="predicted"/>
<evidence type="ECO:0000313" key="2">
    <source>
        <dbReference type="Proteomes" id="UP001148662"/>
    </source>
</evidence>
<reference evidence="1" key="1">
    <citation type="submission" date="2022-07" db="EMBL/GenBank/DDBJ databases">
        <title>Genome Sequence of Phlebia brevispora.</title>
        <authorList>
            <person name="Buettner E."/>
        </authorList>
    </citation>
    <scope>NUCLEOTIDE SEQUENCE</scope>
    <source>
        <strain evidence="1">MPL23</strain>
    </source>
</reference>
<accession>A0ACC1T7I5</accession>
<dbReference type="Proteomes" id="UP001148662">
    <property type="component" value="Unassembled WGS sequence"/>
</dbReference>
<evidence type="ECO:0000313" key="1">
    <source>
        <dbReference type="EMBL" id="KAJ3555003.1"/>
    </source>
</evidence>
<dbReference type="EMBL" id="JANHOG010000375">
    <property type="protein sequence ID" value="KAJ3555003.1"/>
    <property type="molecule type" value="Genomic_DNA"/>
</dbReference>
<keyword evidence="2" id="KW-1185">Reference proteome</keyword>
<sequence length="785" mass="87542">MADPIEIIQTAMSVANKIYRTVKSIKDAPAEIQDLEREASRARGILGELVKDLEDRSDQDAVDWSLQPLRGSLEDARQLTEDVNTFLDKVLDTKTDGSHSVNKFNWLRYGSDGKIKEFVGRFDRFYLSLSTIQSTNNTSTARRLEKRITRQEVMLAAVHAAVQEPLYRAANEQRRGLNQLFDRVTTCSFPPPTTASITTSGDAAQSSGTLQDISTPDATAEDEAYPFANIRCQLNCPCRCHKRTIPIVPRQLIPWVGGLYVPPSLFSALASSSTPCDDPSCKRRQSDLFTIKYYLPSWFAEVTADIRLKVFPVHFCIRTQRVVKSLAYLNTDSLDDIRRKLSSRELTVNDVQPNGFTVLHQLVWRLSQDQKMGFTILSFFTEQSASQEWLFLGLTPLEYALQGVAMRWRAYGSRKAIVEAFQYNVGAYFHQDFNDAWESFAEKMCWTDLHKLAFALPSSPATTHGLKSIPPSLSRDINRPDLLGRTPLFYAIAASSASEPVELLLRAGARPDTEENNMLFWAVCAGADKAIGPLVRAGADVCRGAKRISMSILHLAAYPDITIYPNSLAVAYALVRHCGHLLDYDARDGQGQTPLDYAKRRMEQNAANEGSKRIFELLSSRRISKGSQYAQPWDATETDGDGEDTLPATSIIRAGLRGDIQAIGALIAQDAMVNERDHMGRTLLHLVALGDIQSGYNIASELIRHGGYGVDWDARSDEGITPLGYLERRLAHGLLDTVAREDAENVYRLLKARRLPANESYIFPCMDPDPHGTHEGDLRIPGGWS</sequence>
<gene>
    <name evidence="1" type="ORF">NM688_g2812</name>
</gene>
<protein>
    <submittedName>
        <fullName evidence="1">Uncharacterized protein</fullName>
    </submittedName>
</protein>